<dbReference type="CDD" id="cd00104">
    <property type="entry name" value="KAZAL_FS"/>
    <property type="match status" value="4"/>
</dbReference>
<dbReference type="InterPro" id="IPR050653">
    <property type="entry name" value="Prot_Inhib_GrowthFact_Antg"/>
</dbReference>
<feature type="domain" description="Kazal-like" evidence="2">
    <location>
        <begin position="116"/>
        <end position="171"/>
    </location>
</feature>
<dbReference type="AlphaFoldDB" id="A0A553NV26"/>
<reference evidence="3 4" key="1">
    <citation type="journal article" date="2018" name="Nat. Ecol. Evol.">
        <title>Genomic signatures of mitonuclear coevolution across populations of Tigriopus californicus.</title>
        <authorList>
            <person name="Barreto F.S."/>
            <person name="Watson E.T."/>
            <person name="Lima T.G."/>
            <person name="Willett C.S."/>
            <person name="Edmands S."/>
            <person name="Li W."/>
            <person name="Burton R.S."/>
        </authorList>
    </citation>
    <scope>NUCLEOTIDE SEQUENCE [LARGE SCALE GENOMIC DNA]</scope>
    <source>
        <strain evidence="3 4">San Diego</strain>
    </source>
</reference>
<dbReference type="SUPFAM" id="SSF100895">
    <property type="entry name" value="Kazal-type serine protease inhibitors"/>
    <property type="match status" value="7"/>
</dbReference>
<proteinExistence type="predicted"/>
<accession>A0A553NV26</accession>
<dbReference type="GO" id="GO:0030154">
    <property type="term" value="P:cell differentiation"/>
    <property type="evidence" value="ECO:0007669"/>
    <property type="project" value="TreeGrafter"/>
</dbReference>
<feature type="domain" description="Kazal-like" evidence="2">
    <location>
        <begin position="13"/>
        <end position="62"/>
    </location>
</feature>
<protein>
    <recommendedName>
        <fullName evidence="2">Kazal-like domain-containing protein</fullName>
    </recommendedName>
</protein>
<feature type="domain" description="Kazal-like" evidence="2">
    <location>
        <begin position="220"/>
        <end position="270"/>
    </location>
</feature>
<dbReference type="InterPro" id="IPR036058">
    <property type="entry name" value="Kazal_dom_sf"/>
</dbReference>
<dbReference type="OMA" id="ECNTICP"/>
<keyword evidence="4" id="KW-1185">Reference proteome</keyword>
<dbReference type="STRING" id="6832.A0A553NV26"/>
<dbReference type="GO" id="GO:0005576">
    <property type="term" value="C:extracellular region"/>
    <property type="evidence" value="ECO:0007669"/>
    <property type="project" value="TreeGrafter"/>
</dbReference>
<dbReference type="Proteomes" id="UP000318571">
    <property type="component" value="Chromosome 1"/>
</dbReference>
<dbReference type="Pfam" id="PF07648">
    <property type="entry name" value="Kazal_2"/>
    <property type="match status" value="6"/>
</dbReference>
<organism evidence="3 4">
    <name type="scientific">Tigriopus californicus</name>
    <name type="common">Marine copepod</name>
    <dbReference type="NCBI Taxonomy" id="6832"/>
    <lineage>
        <taxon>Eukaryota</taxon>
        <taxon>Metazoa</taxon>
        <taxon>Ecdysozoa</taxon>
        <taxon>Arthropoda</taxon>
        <taxon>Crustacea</taxon>
        <taxon>Multicrustacea</taxon>
        <taxon>Hexanauplia</taxon>
        <taxon>Copepoda</taxon>
        <taxon>Harpacticoida</taxon>
        <taxon>Harpacticidae</taxon>
        <taxon>Tigriopus</taxon>
    </lineage>
</organism>
<feature type="domain" description="Kazal-like" evidence="2">
    <location>
        <begin position="323"/>
        <end position="363"/>
    </location>
</feature>
<dbReference type="PANTHER" id="PTHR10913:SF79">
    <property type="entry name" value="GH09510P"/>
    <property type="match status" value="1"/>
</dbReference>
<dbReference type="EMBL" id="VCGU01000010">
    <property type="protein sequence ID" value="TRY69282.1"/>
    <property type="molecule type" value="Genomic_DNA"/>
</dbReference>
<name>A0A553NV26_TIGCA</name>
<dbReference type="SMART" id="SM00280">
    <property type="entry name" value="KAZAL"/>
    <property type="match status" value="7"/>
</dbReference>
<keyword evidence="1" id="KW-1015">Disulfide bond</keyword>
<evidence type="ECO:0000256" key="1">
    <source>
        <dbReference type="ARBA" id="ARBA00023157"/>
    </source>
</evidence>
<feature type="domain" description="Kazal-like" evidence="2">
    <location>
        <begin position="271"/>
        <end position="322"/>
    </location>
</feature>
<comment type="caution">
    <text evidence="3">The sequence shown here is derived from an EMBL/GenBank/DDBJ whole genome shotgun (WGS) entry which is preliminary data.</text>
</comment>
<dbReference type="Gene3D" id="3.30.60.30">
    <property type="match status" value="7"/>
</dbReference>
<gene>
    <name evidence="3" type="ORF">TCAL_08082</name>
</gene>
<evidence type="ECO:0000313" key="3">
    <source>
        <dbReference type="EMBL" id="TRY69282.1"/>
    </source>
</evidence>
<evidence type="ECO:0000313" key="4">
    <source>
        <dbReference type="Proteomes" id="UP000318571"/>
    </source>
</evidence>
<sequence length="363" mass="39853">PDLSAAGSSNFRTFRALTCPTYCSKDVDPVCGSDGVIYKNECDMRKRTCNRDIDAVDLDQCSVPNGSRCDHKCDKDKDLVCGTDGRTYLNKCFLQVEFCERGIEFAHYGSCVNTSSSSQDYCPKSCSISRSVLQNGPVCGSNGNVYPSECEMKMKTCGQGVVSVHRRHCQTTKHCDSGCMRISRLTCGSDGKLYNNGCQMLRKNCGKHVYDVPVPFCLNKLYRTDCPGDCSDQPEDLVCGSDGNVYRNDCELKKMTCGYELTIKVDMSLCMEKLGNCNKMTCPEAQEPVCGNDGMTYDSPCFLRKATCTSGVQMAHEGPCADLTKEDECPQTCPEAKSDEFVCGSDGNAYSSECELKKETCGQ</sequence>
<dbReference type="PROSITE" id="PS51465">
    <property type="entry name" value="KAZAL_2"/>
    <property type="match status" value="6"/>
</dbReference>
<dbReference type="InterPro" id="IPR002350">
    <property type="entry name" value="Kazal_dom"/>
</dbReference>
<feature type="non-terminal residue" evidence="3">
    <location>
        <position position="1"/>
    </location>
</feature>
<dbReference type="Pfam" id="PF00050">
    <property type="entry name" value="Kazal_1"/>
    <property type="match status" value="1"/>
</dbReference>
<feature type="domain" description="Kazal-like" evidence="2">
    <location>
        <begin position="63"/>
        <end position="113"/>
    </location>
</feature>
<dbReference type="PANTHER" id="PTHR10913">
    <property type="entry name" value="FOLLISTATIN-RELATED"/>
    <property type="match status" value="1"/>
</dbReference>
<evidence type="ECO:0000259" key="2">
    <source>
        <dbReference type="PROSITE" id="PS51465"/>
    </source>
</evidence>